<name>A0A067M5J9_BOTB1</name>
<dbReference type="FunCoup" id="A0A067M5J9">
    <property type="interactions" value="328"/>
</dbReference>
<proteinExistence type="predicted"/>
<dbReference type="PANTHER" id="PTHR21145">
    <property type="entry name" value="CHORISMATE MUTASE"/>
    <property type="match status" value="1"/>
</dbReference>
<organism evidence="14 15">
    <name type="scientific">Botryobasidium botryosum (strain FD-172 SS1)</name>
    <dbReference type="NCBI Taxonomy" id="930990"/>
    <lineage>
        <taxon>Eukaryota</taxon>
        <taxon>Fungi</taxon>
        <taxon>Dikarya</taxon>
        <taxon>Basidiomycota</taxon>
        <taxon>Agaricomycotina</taxon>
        <taxon>Agaricomycetes</taxon>
        <taxon>Cantharellales</taxon>
        <taxon>Botryobasidiaceae</taxon>
        <taxon>Botryobasidium</taxon>
    </lineage>
</organism>
<keyword evidence="8 12" id="KW-0057">Aromatic amino acid biosynthesis</keyword>
<dbReference type="UniPathway" id="UPA00120">
    <property type="reaction ID" value="UER00203"/>
</dbReference>
<dbReference type="Pfam" id="PF01817">
    <property type="entry name" value="CM_2"/>
    <property type="match status" value="1"/>
</dbReference>
<keyword evidence="7 12" id="KW-0028">Amino-acid biosynthesis</keyword>
<evidence type="ECO:0000256" key="3">
    <source>
        <dbReference type="ARBA" id="ARBA00012404"/>
    </source>
</evidence>
<keyword evidence="10 12" id="KW-0413">Isomerase</keyword>
<reference evidence="15" key="1">
    <citation type="journal article" date="2014" name="Proc. Natl. Acad. Sci. U.S.A.">
        <title>Extensive sampling of basidiomycete genomes demonstrates inadequacy of the white-rot/brown-rot paradigm for wood decay fungi.</title>
        <authorList>
            <person name="Riley R."/>
            <person name="Salamov A.A."/>
            <person name="Brown D.W."/>
            <person name="Nagy L.G."/>
            <person name="Floudas D."/>
            <person name="Held B.W."/>
            <person name="Levasseur A."/>
            <person name="Lombard V."/>
            <person name="Morin E."/>
            <person name="Otillar R."/>
            <person name="Lindquist E.A."/>
            <person name="Sun H."/>
            <person name="LaButti K.M."/>
            <person name="Schmutz J."/>
            <person name="Jabbour D."/>
            <person name="Luo H."/>
            <person name="Baker S.E."/>
            <person name="Pisabarro A.G."/>
            <person name="Walton J.D."/>
            <person name="Blanchette R.A."/>
            <person name="Henrissat B."/>
            <person name="Martin F."/>
            <person name="Cullen D."/>
            <person name="Hibbett D.S."/>
            <person name="Grigoriev I.V."/>
        </authorList>
    </citation>
    <scope>NUCLEOTIDE SEQUENCE [LARGE SCALE GENOMIC DNA]</scope>
    <source>
        <strain evidence="15">FD-172 SS1</strain>
    </source>
</reference>
<dbReference type="GO" id="GO:0005737">
    <property type="term" value="C:cytoplasm"/>
    <property type="evidence" value="ECO:0007669"/>
    <property type="project" value="UniProtKB-SubCell"/>
</dbReference>
<dbReference type="Gene3D" id="1.10.590.10">
    <property type="entry name" value="Chorismate mutase, AroQ class superfamily, eukaryotic"/>
    <property type="match status" value="1"/>
</dbReference>
<dbReference type="PIRSF" id="PIRSF017318">
    <property type="entry name" value="Chor_mut_AroQ_eu"/>
    <property type="match status" value="1"/>
</dbReference>
<evidence type="ECO:0000256" key="7">
    <source>
        <dbReference type="ARBA" id="ARBA00022605"/>
    </source>
</evidence>
<dbReference type="STRING" id="930990.A0A067M5J9"/>
<evidence type="ECO:0000256" key="2">
    <source>
        <dbReference type="ARBA" id="ARBA00004817"/>
    </source>
</evidence>
<dbReference type="GO" id="GO:0009094">
    <property type="term" value="P:L-phenylalanine biosynthetic process"/>
    <property type="evidence" value="ECO:0007669"/>
    <property type="project" value="UniProtKB-KW"/>
</dbReference>
<dbReference type="EMBL" id="KL198061">
    <property type="protein sequence ID" value="KDQ11063.1"/>
    <property type="molecule type" value="Genomic_DNA"/>
</dbReference>
<feature type="domain" description="Chorismate mutase" evidence="13">
    <location>
        <begin position="160"/>
        <end position="281"/>
    </location>
</feature>
<dbReference type="PROSITE" id="PS51169">
    <property type="entry name" value="CHORISMATE_MUT_3"/>
    <property type="match status" value="1"/>
</dbReference>
<evidence type="ECO:0000256" key="1">
    <source>
        <dbReference type="ARBA" id="ARBA00004496"/>
    </source>
</evidence>
<gene>
    <name evidence="14" type="ORF">BOTBODRAFT_68180</name>
</gene>
<evidence type="ECO:0000259" key="13">
    <source>
        <dbReference type="Pfam" id="PF01817"/>
    </source>
</evidence>
<comment type="subcellular location">
    <subcellularLocation>
        <location evidence="1">Cytoplasm</location>
    </subcellularLocation>
</comment>
<dbReference type="HOGENOM" id="CLU_057757_0_1_1"/>
<comment type="catalytic activity">
    <reaction evidence="11">
        <text>chorismate = prephenate</text>
        <dbReference type="Rhea" id="RHEA:13897"/>
        <dbReference type="ChEBI" id="CHEBI:29748"/>
        <dbReference type="ChEBI" id="CHEBI:29934"/>
        <dbReference type="EC" id="5.4.99.5"/>
    </reaction>
    <physiologicalReaction direction="left-to-right" evidence="11">
        <dbReference type="Rhea" id="RHEA:13898"/>
    </physiologicalReaction>
</comment>
<evidence type="ECO:0000313" key="15">
    <source>
        <dbReference type="Proteomes" id="UP000027195"/>
    </source>
</evidence>
<dbReference type="GO" id="GO:0046417">
    <property type="term" value="P:chorismate metabolic process"/>
    <property type="evidence" value="ECO:0007669"/>
    <property type="project" value="InterPro"/>
</dbReference>
<dbReference type="InterPro" id="IPR002701">
    <property type="entry name" value="CM_II_prokaryot"/>
</dbReference>
<dbReference type="GO" id="GO:0004106">
    <property type="term" value="F:chorismate mutase activity"/>
    <property type="evidence" value="ECO:0007669"/>
    <property type="project" value="UniProtKB-UniRule"/>
</dbReference>
<dbReference type="InterPro" id="IPR037039">
    <property type="entry name" value="CM_AroQ_sf_eucaryotic"/>
</dbReference>
<dbReference type="InterPro" id="IPR008238">
    <property type="entry name" value="Chorismate_mutase_AroQ_euk"/>
</dbReference>
<dbReference type="GO" id="GO:0006571">
    <property type="term" value="P:tyrosine biosynthetic process"/>
    <property type="evidence" value="ECO:0007669"/>
    <property type="project" value="UniProtKB-KW"/>
</dbReference>
<keyword evidence="6" id="KW-0827">Tyrosine biosynthesis</keyword>
<evidence type="ECO:0000256" key="5">
    <source>
        <dbReference type="ARBA" id="ARBA00022490"/>
    </source>
</evidence>
<keyword evidence="5" id="KW-0963">Cytoplasm</keyword>
<keyword evidence="9" id="KW-0584">Phenylalanine biosynthesis</keyword>
<sequence length="303" mass="34585">MQNNYMTSEDPLDLERIRSILIRLEDTIIFALIERAQFSLNSKIYERGAFQELKDIGFDGSWLEWFLKETESFQAKARRYTSPDEYPFTPADQLPPPILSGNGIPKILFPNKINVNPSIYAFYTRSVVPRITSQATLELASVKRAKGIVGTSEYEDDGNYGSTATLDIELLQAISKRVHYGKFVAESKFRSSPSTFIPHILKPNPTALAELITKPLVERAVLARLFKKASLYGQDIGADGEPKRVPIIGENNEYQKLWKLDVESVRELFERWIIPLTKEVEVEYLLHRLDGLSQEQIDNLSKK</sequence>
<dbReference type="SUPFAM" id="SSF48600">
    <property type="entry name" value="Chorismate mutase II"/>
    <property type="match status" value="1"/>
</dbReference>
<evidence type="ECO:0000256" key="6">
    <source>
        <dbReference type="ARBA" id="ARBA00022498"/>
    </source>
</evidence>
<evidence type="ECO:0000256" key="10">
    <source>
        <dbReference type="ARBA" id="ARBA00023235"/>
    </source>
</evidence>
<dbReference type="OrthoDB" id="191918at2759"/>
<evidence type="ECO:0000256" key="12">
    <source>
        <dbReference type="PIRNR" id="PIRNR017318"/>
    </source>
</evidence>
<keyword evidence="15" id="KW-1185">Reference proteome</keyword>
<comment type="pathway">
    <text evidence="2">Metabolic intermediate biosynthesis; prephenate biosynthesis; prephenate from chorismate: step 1/1.</text>
</comment>
<accession>A0A067M5J9</accession>
<evidence type="ECO:0000256" key="9">
    <source>
        <dbReference type="ARBA" id="ARBA00023222"/>
    </source>
</evidence>
<evidence type="ECO:0000256" key="11">
    <source>
        <dbReference type="ARBA" id="ARBA00023979"/>
    </source>
</evidence>
<dbReference type="Proteomes" id="UP000027195">
    <property type="component" value="Unassembled WGS sequence"/>
</dbReference>
<evidence type="ECO:0000256" key="4">
    <source>
        <dbReference type="ARBA" id="ARBA00020296"/>
    </source>
</evidence>
<dbReference type="PANTHER" id="PTHR21145:SF12">
    <property type="entry name" value="CHORISMATE MUTASE"/>
    <property type="match status" value="1"/>
</dbReference>
<evidence type="ECO:0000313" key="14">
    <source>
        <dbReference type="EMBL" id="KDQ11063.1"/>
    </source>
</evidence>
<protein>
    <recommendedName>
        <fullName evidence="4 12">Chorismate mutase</fullName>
        <ecNumber evidence="3 12">5.4.99.5</ecNumber>
    </recommendedName>
</protein>
<dbReference type="NCBIfam" id="TIGR01802">
    <property type="entry name" value="CM_pl-yst"/>
    <property type="match status" value="1"/>
</dbReference>
<dbReference type="AlphaFoldDB" id="A0A067M5J9"/>
<dbReference type="EC" id="5.4.99.5" evidence="3 12"/>
<dbReference type="InterPro" id="IPR036263">
    <property type="entry name" value="Chorismate_II_sf"/>
</dbReference>
<evidence type="ECO:0000256" key="8">
    <source>
        <dbReference type="ARBA" id="ARBA00023141"/>
    </source>
</evidence>
<dbReference type="InParanoid" id="A0A067M5J9"/>